<reference evidence="1 2" key="1">
    <citation type="submission" date="2022-03" db="EMBL/GenBank/DDBJ databases">
        <authorList>
            <person name="Macdonald S."/>
            <person name="Ahmed S."/>
            <person name="Newling K."/>
        </authorList>
    </citation>
    <scope>NUCLEOTIDE SEQUENCE [LARGE SCALE GENOMIC DNA]</scope>
</reference>
<gene>
    <name evidence="1" type="ORF">ERUC_LOCUS6044</name>
</gene>
<organism evidence="1 2">
    <name type="scientific">Eruca vesicaria subsp. sativa</name>
    <name type="common">Garden rocket</name>
    <name type="synonym">Eruca sativa</name>
    <dbReference type="NCBI Taxonomy" id="29727"/>
    <lineage>
        <taxon>Eukaryota</taxon>
        <taxon>Viridiplantae</taxon>
        <taxon>Streptophyta</taxon>
        <taxon>Embryophyta</taxon>
        <taxon>Tracheophyta</taxon>
        <taxon>Spermatophyta</taxon>
        <taxon>Magnoliopsida</taxon>
        <taxon>eudicotyledons</taxon>
        <taxon>Gunneridae</taxon>
        <taxon>Pentapetalae</taxon>
        <taxon>rosids</taxon>
        <taxon>malvids</taxon>
        <taxon>Brassicales</taxon>
        <taxon>Brassicaceae</taxon>
        <taxon>Brassiceae</taxon>
        <taxon>Eruca</taxon>
    </lineage>
</organism>
<protein>
    <submittedName>
        <fullName evidence="1">Uncharacterized protein</fullName>
    </submittedName>
</protein>
<accession>A0ABC8J318</accession>
<proteinExistence type="predicted"/>
<evidence type="ECO:0000313" key="2">
    <source>
        <dbReference type="Proteomes" id="UP001642260"/>
    </source>
</evidence>
<dbReference type="Proteomes" id="UP001642260">
    <property type="component" value="Unassembled WGS sequence"/>
</dbReference>
<evidence type="ECO:0000313" key="1">
    <source>
        <dbReference type="EMBL" id="CAH8311773.1"/>
    </source>
</evidence>
<sequence>MEDTWLTRNLDTLETKPSSRSYTSTAWILVCSTRLSLSSYLRYGESDPDPNRSPRRITLDIEELADGLGLGPNF</sequence>
<name>A0ABC8J318_ERUVS</name>
<keyword evidence="2" id="KW-1185">Reference proteome</keyword>
<comment type="caution">
    <text evidence="1">The sequence shown here is derived from an EMBL/GenBank/DDBJ whole genome shotgun (WGS) entry which is preliminary data.</text>
</comment>
<dbReference type="EMBL" id="CAKOAT010073932">
    <property type="protein sequence ID" value="CAH8311773.1"/>
    <property type="molecule type" value="Genomic_DNA"/>
</dbReference>
<dbReference type="AlphaFoldDB" id="A0ABC8J318"/>